<dbReference type="InterPro" id="IPR036282">
    <property type="entry name" value="Glutathione-S-Trfase_C_sf"/>
</dbReference>
<feature type="domain" description="GST N-terminal" evidence="3">
    <location>
        <begin position="5"/>
        <end position="88"/>
    </location>
</feature>
<dbReference type="InterPro" id="IPR010987">
    <property type="entry name" value="Glutathione-S-Trfase_C-like"/>
</dbReference>
<dbReference type="OrthoDB" id="249703at2759"/>
<evidence type="ECO:0000259" key="4">
    <source>
        <dbReference type="PROSITE" id="PS50405"/>
    </source>
</evidence>
<dbReference type="InterPro" id="IPR040079">
    <property type="entry name" value="Glutathione_S-Trfase"/>
</dbReference>
<dbReference type="Pfam" id="PF00043">
    <property type="entry name" value="GST_C"/>
    <property type="match status" value="1"/>
</dbReference>
<dbReference type="PROSITE" id="PS50405">
    <property type="entry name" value="GST_CTER"/>
    <property type="match status" value="1"/>
</dbReference>
<evidence type="ECO:0000259" key="3">
    <source>
        <dbReference type="PROSITE" id="PS50404"/>
    </source>
</evidence>
<dbReference type="AlphaFoldDB" id="A0A2I1DHE1"/>
<comment type="caution">
    <text evidence="5">The sequence shown here is derived from an EMBL/GenBank/DDBJ whole genome shotgun (WGS) entry which is preliminary data.</text>
</comment>
<dbReference type="RefSeq" id="XP_024697888.1">
    <property type="nucleotide sequence ID" value="XM_024838575.1"/>
</dbReference>
<dbReference type="InterPro" id="IPR050802">
    <property type="entry name" value="EF-GSTs"/>
</dbReference>
<dbReference type="InterPro" id="IPR004046">
    <property type="entry name" value="GST_C"/>
</dbReference>
<dbReference type="SFLD" id="SFLDS00019">
    <property type="entry name" value="Glutathione_Transferase_(cytos"/>
    <property type="match status" value="1"/>
</dbReference>
<dbReference type="SUPFAM" id="SSF47616">
    <property type="entry name" value="GST C-terminal domain-like"/>
    <property type="match status" value="1"/>
</dbReference>
<dbReference type="Gene3D" id="1.20.1050.10">
    <property type="match status" value="1"/>
</dbReference>
<dbReference type="VEuPathDB" id="FungiDB:P168DRAFT_301831"/>
<evidence type="ECO:0000256" key="2">
    <source>
        <dbReference type="RuleBase" id="RU003494"/>
    </source>
</evidence>
<dbReference type="InterPro" id="IPR004045">
    <property type="entry name" value="Glutathione_S-Trfase_N"/>
</dbReference>
<dbReference type="GO" id="GO:0005634">
    <property type="term" value="C:nucleus"/>
    <property type="evidence" value="ECO:0007669"/>
    <property type="project" value="TreeGrafter"/>
</dbReference>
<dbReference type="GO" id="GO:0006414">
    <property type="term" value="P:translational elongation"/>
    <property type="evidence" value="ECO:0007669"/>
    <property type="project" value="TreeGrafter"/>
</dbReference>
<proteinExistence type="inferred from homology"/>
<dbReference type="FunFam" id="1.20.1050.10:FF:000006">
    <property type="entry name" value="Elongation factor 1 gamma"/>
    <property type="match status" value="1"/>
</dbReference>
<dbReference type="Proteomes" id="UP000234254">
    <property type="component" value="Unassembled WGS sequence"/>
</dbReference>
<feature type="domain" description="GST C-terminal" evidence="4">
    <location>
        <begin position="94"/>
        <end position="224"/>
    </location>
</feature>
<dbReference type="PANTHER" id="PTHR43986">
    <property type="entry name" value="ELONGATION FACTOR 1-GAMMA"/>
    <property type="match status" value="1"/>
</dbReference>
<evidence type="ECO:0000313" key="5">
    <source>
        <dbReference type="EMBL" id="PKY09294.1"/>
    </source>
</evidence>
<dbReference type="Pfam" id="PF02798">
    <property type="entry name" value="GST_N"/>
    <property type="match status" value="1"/>
</dbReference>
<dbReference type="PANTHER" id="PTHR43986:SF10">
    <property type="entry name" value="ELONGATION FACTOR EEF-1B GAMMA SUBUNIT, PUTATIVE (AFU_ORTHOLOGUE AFUA_1G17120)-RELATED"/>
    <property type="match status" value="1"/>
</dbReference>
<dbReference type="CDD" id="cd03044">
    <property type="entry name" value="GST_N_EF1Bgamma"/>
    <property type="match status" value="1"/>
</dbReference>
<reference evidence="5" key="1">
    <citation type="submission" date="2016-12" db="EMBL/GenBank/DDBJ databases">
        <title>The genomes of Aspergillus section Nigri reveals drivers in fungal speciation.</title>
        <authorList>
            <consortium name="DOE Joint Genome Institute"/>
            <person name="Vesth T.C."/>
            <person name="Nybo J."/>
            <person name="Theobald S."/>
            <person name="Brandl J."/>
            <person name="Frisvad J.C."/>
            <person name="Nielsen K.F."/>
            <person name="Lyhne E.K."/>
            <person name="Kogle M.E."/>
            <person name="Kuo A."/>
            <person name="Riley R."/>
            <person name="Clum A."/>
            <person name="Nolan M."/>
            <person name="Lipzen A."/>
            <person name="Salamov A."/>
            <person name="Henrissat B."/>
            <person name="Wiebenga A."/>
            <person name="De vries R.P."/>
            <person name="Grigoriev I.V."/>
            <person name="Mortensen U.H."/>
            <person name="Andersen M.R."/>
            <person name="Baker S.E."/>
        </authorList>
    </citation>
    <scope>NUCLEOTIDE SEQUENCE</scope>
    <source>
        <strain evidence="5">IBT 28561</strain>
    </source>
</reference>
<keyword evidence="6" id="KW-1185">Reference proteome</keyword>
<gene>
    <name evidence="5" type="ORF">P168DRAFT_301831</name>
</gene>
<dbReference type="InterPro" id="IPR036249">
    <property type="entry name" value="Thioredoxin-like_sf"/>
</dbReference>
<sequence>MSPTPFGQIWSYPNNPRVMKAQAAANINNLSVPYVPDFVMRETNQTPSFLAKFPHGKVPAFESADGKVTLFESDAIAQYIADSGPAADQLLGETPLRRALIRQWICFADGDVQNPVIDLVLPRMKYRAFDAAVEEAAVGKIERAFRTLEKALEGQEWLAGGEKVSLGDITVASALVWGFSTAIDREIREKFPKAMEWYKRVVETQGVKEAFGVLQYVEKREVPV</sequence>
<organism evidence="5 6">
    <name type="scientific">Aspergillus campestris (strain IBT 28561)</name>
    <dbReference type="NCBI Taxonomy" id="1392248"/>
    <lineage>
        <taxon>Eukaryota</taxon>
        <taxon>Fungi</taxon>
        <taxon>Dikarya</taxon>
        <taxon>Ascomycota</taxon>
        <taxon>Pezizomycotina</taxon>
        <taxon>Eurotiomycetes</taxon>
        <taxon>Eurotiomycetidae</taxon>
        <taxon>Eurotiales</taxon>
        <taxon>Aspergillaceae</taxon>
        <taxon>Aspergillus</taxon>
        <taxon>Aspergillus subgen. Circumdati</taxon>
    </lineage>
</organism>
<dbReference type="GO" id="GO:0016740">
    <property type="term" value="F:transferase activity"/>
    <property type="evidence" value="ECO:0007669"/>
    <property type="project" value="UniProtKB-KW"/>
</dbReference>
<dbReference type="EMBL" id="MSFM01000001">
    <property type="protein sequence ID" value="PKY09294.1"/>
    <property type="molecule type" value="Genomic_DNA"/>
</dbReference>
<accession>A0A2I1DHE1</accession>
<dbReference type="SFLD" id="SFLDG00358">
    <property type="entry name" value="Main_(cytGST)"/>
    <property type="match status" value="1"/>
</dbReference>
<protein>
    <submittedName>
        <fullName evidence="5">Glutathione S-transferase</fullName>
    </submittedName>
</protein>
<evidence type="ECO:0000256" key="1">
    <source>
        <dbReference type="ARBA" id="ARBA00007409"/>
    </source>
</evidence>
<comment type="similarity">
    <text evidence="1 2">Belongs to the GST superfamily.</text>
</comment>
<dbReference type="GeneID" id="36546099"/>
<dbReference type="FunFam" id="3.40.30.10:FF:000142">
    <property type="entry name" value="Elongation factor 1 gamma"/>
    <property type="match status" value="1"/>
</dbReference>
<dbReference type="GO" id="GO:0005737">
    <property type="term" value="C:cytoplasm"/>
    <property type="evidence" value="ECO:0007669"/>
    <property type="project" value="TreeGrafter"/>
</dbReference>
<dbReference type="PROSITE" id="PS50404">
    <property type="entry name" value="GST_NTER"/>
    <property type="match status" value="1"/>
</dbReference>
<dbReference type="CDD" id="cd03181">
    <property type="entry name" value="GST_C_EF1Bgamma_like"/>
    <property type="match status" value="1"/>
</dbReference>
<evidence type="ECO:0000313" key="6">
    <source>
        <dbReference type="Proteomes" id="UP000234254"/>
    </source>
</evidence>
<name>A0A2I1DHE1_ASPC2</name>
<dbReference type="Gene3D" id="3.40.30.10">
    <property type="entry name" value="Glutaredoxin"/>
    <property type="match status" value="1"/>
</dbReference>
<dbReference type="SUPFAM" id="SSF52833">
    <property type="entry name" value="Thioredoxin-like"/>
    <property type="match status" value="1"/>
</dbReference>